<accession>A0A2P5SWM4</accession>
<feature type="binding site" evidence="12">
    <location>
        <position position="335"/>
    </location>
    <ligand>
        <name>ATP</name>
        <dbReference type="ChEBI" id="CHEBI:30616"/>
    </ligand>
</feature>
<dbReference type="PANTHER" id="PTHR45765:SF1">
    <property type="entry name" value="METHIONINE--TRNA LIGASE, CYTOPLASMIC"/>
    <property type="match status" value="1"/>
</dbReference>
<dbReference type="PROSITE" id="PS00178">
    <property type="entry name" value="AA_TRNA_LIGASE_I"/>
    <property type="match status" value="1"/>
</dbReference>
<dbReference type="Gene3D" id="2.20.28.20">
    <property type="entry name" value="Methionyl-tRNA synthetase, Zn-domain"/>
    <property type="match status" value="1"/>
</dbReference>
<keyword evidence="15" id="KW-1185">Reference proteome</keyword>
<evidence type="ECO:0000256" key="7">
    <source>
        <dbReference type="ARBA" id="ARBA00022833"/>
    </source>
</evidence>
<evidence type="ECO:0000256" key="12">
    <source>
        <dbReference type="HAMAP-Rule" id="MF_00098"/>
    </source>
</evidence>
<comment type="cofactor">
    <cofactor evidence="12">
        <name>Zn(2+)</name>
        <dbReference type="ChEBI" id="CHEBI:29105"/>
    </cofactor>
    <text evidence="12">Binds 1 zinc ion per subunit.</text>
</comment>
<dbReference type="InterPro" id="IPR014729">
    <property type="entry name" value="Rossmann-like_a/b/a_fold"/>
</dbReference>
<dbReference type="SUPFAM" id="SSF57770">
    <property type="entry name" value="Methionyl-tRNA synthetase (MetRS), Zn-domain"/>
    <property type="match status" value="1"/>
</dbReference>
<keyword evidence="6 12" id="KW-0547">Nucleotide-binding</keyword>
<dbReference type="GO" id="GO:0004825">
    <property type="term" value="F:methionine-tRNA ligase activity"/>
    <property type="evidence" value="ECO:0007669"/>
    <property type="project" value="UniProtKB-UniRule"/>
</dbReference>
<feature type="binding site" evidence="12">
    <location>
        <position position="149"/>
    </location>
    <ligand>
        <name>Zn(2+)</name>
        <dbReference type="ChEBI" id="CHEBI:29105"/>
    </ligand>
</feature>
<dbReference type="Proteomes" id="UP000296144">
    <property type="component" value="Unassembled WGS sequence"/>
</dbReference>
<keyword evidence="5 12" id="KW-0436">Ligase</keyword>
<evidence type="ECO:0000256" key="9">
    <source>
        <dbReference type="ARBA" id="ARBA00022917"/>
    </source>
</evidence>
<dbReference type="PRINTS" id="PR01041">
    <property type="entry name" value="TRNASYNTHMET"/>
</dbReference>
<dbReference type="AlphaFoldDB" id="A0A2P5SWM4"/>
<gene>
    <name evidence="12" type="primary">metG</name>
    <name evidence="14" type="ORF">CRV10_00550</name>
</gene>
<dbReference type="HAMAP" id="MF_00098">
    <property type="entry name" value="Met_tRNA_synth_type1"/>
    <property type="match status" value="1"/>
</dbReference>
<feature type="binding site" evidence="12">
    <location>
        <position position="146"/>
    </location>
    <ligand>
        <name>Zn(2+)</name>
        <dbReference type="ChEBI" id="CHEBI:29105"/>
    </ligand>
</feature>
<evidence type="ECO:0000313" key="14">
    <source>
        <dbReference type="EMBL" id="PPI86735.1"/>
    </source>
</evidence>
<dbReference type="OrthoDB" id="9810191at2"/>
<reference evidence="14 15" key="1">
    <citation type="journal article" date="2018" name="Genome Biol. Evol.">
        <title>Cladogenesis and Genomic Streamlining in Extracellular Endosymbionts of Tropical Stink Bugs.</title>
        <authorList>
            <person name="Otero-Bravo A."/>
            <person name="Goffredi S."/>
            <person name="Sabree Z.L."/>
        </authorList>
    </citation>
    <scope>NUCLEOTIDE SEQUENCE [LARGE SCALE GENOMIC DNA]</scope>
    <source>
        <strain evidence="14 15">SoEL</strain>
    </source>
</reference>
<keyword evidence="4 12" id="KW-0963">Cytoplasm</keyword>
<dbReference type="InterPro" id="IPR009080">
    <property type="entry name" value="tRNAsynth_Ia_anticodon-bd"/>
</dbReference>
<dbReference type="SUPFAM" id="SSF47323">
    <property type="entry name" value="Anticodon-binding domain of a subclass of class I aminoacyl-tRNA synthetases"/>
    <property type="match status" value="1"/>
</dbReference>
<organism evidence="14 15">
    <name type="scientific">Candidatus Pantoea edessiphila</name>
    <dbReference type="NCBI Taxonomy" id="2044610"/>
    <lineage>
        <taxon>Bacteria</taxon>
        <taxon>Pseudomonadati</taxon>
        <taxon>Pseudomonadota</taxon>
        <taxon>Gammaproteobacteria</taxon>
        <taxon>Enterobacterales</taxon>
        <taxon>Erwiniaceae</taxon>
        <taxon>Pantoea</taxon>
    </lineage>
</organism>
<protein>
    <recommendedName>
        <fullName evidence="12">Methionine--tRNA ligase</fullName>
        <ecNumber evidence="12">6.1.1.10</ecNumber>
    </recommendedName>
    <alternativeName>
        <fullName evidence="12">Methionyl-tRNA synthetase</fullName>
        <shortName evidence="12">MetRS</shortName>
    </alternativeName>
</protein>
<comment type="function">
    <text evidence="1 12">Is required not only for elongation of protein synthesis but also for the initiation of all mRNA translation through initiator tRNA(fMet) aminoacylation.</text>
</comment>
<evidence type="ECO:0000256" key="11">
    <source>
        <dbReference type="ARBA" id="ARBA00047364"/>
    </source>
</evidence>
<dbReference type="InterPro" id="IPR001412">
    <property type="entry name" value="aa-tRNA-synth_I_CS"/>
</dbReference>
<feature type="short sequence motif" description="'KMSKS' region" evidence="12">
    <location>
        <begin position="332"/>
        <end position="336"/>
    </location>
</feature>
<dbReference type="PANTHER" id="PTHR45765">
    <property type="entry name" value="METHIONINE--TRNA LIGASE"/>
    <property type="match status" value="1"/>
</dbReference>
<keyword evidence="8 12" id="KW-0067">ATP-binding</keyword>
<comment type="caution">
    <text evidence="14">The sequence shown here is derived from an EMBL/GenBank/DDBJ whole genome shotgun (WGS) entry which is preliminary data.</text>
</comment>
<keyword evidence="12" id="KW-0479">Metal-binding</keyword>
<comment type="catalytic activity">
    <reaction evidence="11 12">
        <text>tRNA(Met) + L-methionine + ATP = L-methionyl-tRNA(Met) + AMP + diphosphate</text>
        <dbReference type="Rhea" id="RHEA:13481"/>
        <dbReference type="Rhea" id="RHEA-COMP:9667"/>
        <dbReference type="Rhea" id="RHEA-COMP:9698"/>
        <dbReference type="ChEBI" id="CHEBI:30616"/>
        <dbReference type="ChEBI" id="CHEBI:33019"/>
        <dbReference type="ChEBI" id="CHEBI:57844"/>
        <dbReference type="ChEBI" id="CHEBI:78442"/>
        <dbReference type="ChEBI" id="CHEBI:78530"/>
        <dbReference type="ChEBI" id="CHEBI:456215"/>
        <dbReference type="EC" id="6.1.1.10"/>
    </reaction>
</comment>
<dbReference type="GO" id="GO:0006431">
    <property type="term" value="P:methionyl-tRNA aminoacylation"/>
    <property type="evidence" value="ECO:0007669"/>
    <property type="project" value="UniProtKB-UniRule"/>
</dbReference>
<dbReference type="Pfam" id="PF09334">
    <property type="entry name" value="tRNA-synt_1g"/>
    <property type="match status" value="1"/>
</dbReference>
<keyword evidence="7 12" id="KW-0862">Zinc</keyword>
<dbReference type="EMBL" id="PDKU01000001">
    <property type="protein sequence ID" value="PPI86735.1"/>
    <property type="molecule type" value="Genomic_DNA"/>
</dbReference>
<dbReference type="NCBIfam" id="TIGR00398">
    <property type="entry name" value="metG"/>
    <property type="match status" value="1"/>
</dbReference>
<evidence type="ECO:0000256" key="10">
    <source>
        <dbReference type="ARBA" id="ARBA00023146"/>
    </source>
</evidence>
<feature type="domain" description="Methionyl/Leucyl tRNA synthetase" evidence="13">
    <location>
        <begin position="9"/>
        <end position="396"/>
    </location>
</feature>
<dbReference type="InterPro" id="IPR015413">
    <property type="entry name" value="Methionyl/Leucyl_tRNA_Synth"/>
</dbReference>
<evidence type="ECO:0000256" key="1">
    <source>
        <dbReference type="ARBA" id="ARBA00003314"/>
    </source>
</evidence>
<feature type="binding site" evidence="12">
    <location>
        <position position="159"/>
    </location>
    <ligand>
        <name>Zn(2+)</name>
        <dbReference type="ChEBI" id="CHEBI:29105"/>
    </ligand>
</feature>
<dbReference type="Gene3D" id="3.40.50.620">
    <property type="entry name" value="HUPs"/>
    <property type="match status" value="1"/>
</dbReference>
<name>A0A2P5SWM4_9GAMM</name>
<proteinExistence type="inferred from homology"/>
<dbReference type="NCBIfam" id="NF001100">
    <property type="entry name" value="PRK00133.1"/>
    <property type="match status" value="1"/>
</dbReference>
<dbReference type="SUPFAM" id="SSF52374">
    <property type="entry name" value="Nucleotidylyl transferase"/>
    <property type="match status" value="1"/>
</dbReference>
<evidence type="ECO:0000313" key="15">
    <source>
        <dbReference type="Proteomes" id="UP000296144"/>
    </source>
</evidence>
<keyword evidence="10 12" id="KW-0030">Aminoacyl-tRNA synthetase</keyword>
<dbReference type="CDD" id="cd00814">
    <property type="entry name" value="MetRS_core"/>
    <property type="match status" value="1"/>
</dbReference>
<evidence type="ECO:0000256" key="5">
    <source>
        <dbReference type="ARBA" id="ARBA00022598"/>
    </source>
</evidence>
<dbReference type="Gene3D" id="1.10.730.10">
    <property type="entry name" value="Isoleucyl-tRNA Synthetase, Domain 1"/>
    <property type="match status" value="1"/>
</dbReference>
<evidence type="ECO:0000259" key="13">
    <source>
        <dbReference type="Pfam" id="PF09334"/>
    </source>
</evidence>
<dbReference type="InterPro" id="IPR023458">
    <property type="entry name" value="Met-tRNA_ligase_1"/>
</dbReference>
<comment type="subunit">
    <text evidence="12">Monomer.</text>
</comment>
<dbReference type="FunFam" id="2.20.28.20:FF:000001">
    <property type="entry name" value="Methionine--tRNA ligase"/>
    <property type="match status" value="1"/>
</dbReference>
<dbReference type="CDD" id="cd07957">
    <property type="entry name" value="Anticodon_Ia_Met"/>
    <property type="match status" value="1"/>
</dbReference>
<evidence type="ECO:0000256" key="6">
    <source>
        <dbReference type="ARBA" id="ARBA00022741"/>
    </source>
</evidence>
<keyword evidence="9 12" id="KW-0648">Protein biosynthesis</keyword>
<feature type="binding site" evidence="12">
    <location>
        <position position="162"/>
    </location>
    <ligand>
        <name>Zn(2+)</name>
        <dbReference type="ChEBI" id="CHEBI:29105"/>
    </ligand>
</feature>
<evidence type="ECO:0000256" key="8">
    <source>
        <dbReference type="ARBA" id="ARBA00022840"/>
    </source>
</evidence>
<feature type="short sequence motif" description="'HIGH' region" evidence="12">
    <location>
        <begin position="15"/>
        <end position="25"/>
    </location>
</feature>
<dbReference type="GO" id="GO:0005829">
    <property type="term" value="C:cytosol"/>
    <property type="evidence" value="ECO:0007669"/>
    <property type="project" value="TreeGrafter"/>
</dbReference>
<evidence type="ECO:0000256" key="3">
    <source>
        <dbReference type="ARBA" id="ARBA00008258"/>
    </source>
</evidence>
<evidence type="ECO:0000256" key="2">
    <source>
        <dbReference type="ARBA" id="ARBA00004496"/>
    </source>
</evidence>
<comment type="subcellular location">
    <subcellularLocation>
        <location evidence="2 12">Cytoplasm</location>
    </subcellularLocation>
</comment>
<comment type="similarity">
    <text evidence="3 12">Belongs to the class-I aminoacyl-tRNA synthetase family. MetG type 1 subfamily.</text>
</comment>
<dbReference type="GO" id="GO:0005524">
    <property type="term" value="F:ATP binding"/>
    <property type="evidence" value="ECO:0007669"/>
    <property type="project" value="UniProtKB-UniRule"/>
</dbReference>
<dbReference type="InterPro" id="IPR033911">
    <property type="entry name" value="MetRS_core"/>
</dbReference>
<dbReference type="InterPro" id="IPR029038">
    <property type="entry name" value="MetRS_Zn"/>
</dbReference>
<evidence type="ECO:0000256" key="4">
    <source>
        <dbReference type="ARBA" id="ARBA00022490"/>
    </source>
</evidence>
<dbReference type="GO" id="GO:0046872">
    <property type="term" value="F:metal ion binding"/>
    <property type="evidence" value="ECO:0007669"/>
    <property type="project" value="UniProtKB-KW"/>
</dbReference>
<dbReference type="InterPro" id="IPR041872">
    <property type="entry name" value="Anticodon_Met"/>
</dbReference>
<sequence>MNQSVKKLLVTCALPYANGDIHVGHLLEHIQADIWVRYQRMLGNTVYFICADDTHGTPIMIKSQQTGISPDKMITQIKNRHEIDFAGFNISFDNYHSTHSDENRKLVEFIYNRLKKNGLIKKHIITQLFDSTKNMFLPDRFIKGTCPKCKASNQYGDSCEICGSIYNSIDLIEPKSILSNTVPELKKSEHLFFDLPHFTEMLKVWTQSGVLQSQISNKIQEWFKIGLKQWDISRDAPYFGFKIPNYCDKYFYVWLDAPIGYISSFKNLCKKRTNINFKEFWEKNSQTKLYHFIGKDIVYFHSLFWPAILEASDFRKPSKIFVHGYVMVNNNKISKSKGNFITARQWLQYLDSDSLRYYYSTKISSNIEDINLNLRDFINRVNNDIVNKIINIASRTSSFINKYFDNKLANKLDDLELYQNFLKTSDEIENYFLNCEFNLATQRIISMADIANLYIDKKSPWRLVKDKSSYNHLHEICSMGINLFRIIITWLKPIMPALSDRAELFLNSKLNFNLIQKPLLNHKINSYRKLYSRIEISQIDNLLKNKS</sequence>
<dbReference type="EC" id="6.1.1.10" evidence="12"/>
<dbReference type="InterPro" id="IPR014758">
    <property type="entry name" value="Met-tRNA_synth"/>
</dbReference>